<reference evidence="3" key="2">
    <citation type="submission" date="2011-01" db="EMBL/GenBank/DDBJ databases">
        <title>The complete genome of Deinococcus maricopensis DSM 21211.</title>
        <authorList>
            <consortium name="US DOE Joint Genome Institute (JGI-PGF)"/>
            <person name="Lucas S."/>
            <person name="Copeland A."/>
            <person name="Lapidus A."/>
            <person name="Goodwin L."/>
            <person name="Pitluck S."/>
            <person name="Kyrpides N."/>
            <person name="Mavromatis K."/>
            <person name="Pagani I."/>
            <person name="Ivanova N."/>
            <person name="Ovchinnikova G."/>
            <person name="Zeytun A."/>
            <person name="Detter J.C."/>
            <person name="Han C."/>
            <person name="Land M."/>
            <person name="Hauser L."/>
            <person name="Markowitz V."/>
            <person name="Cheng J.-F."/>
            <person name="Hugenholtz P."/>
            <person name="Woyke T."/>
            <person name="Wu D."/>
            <person name="Pukall R."/>
            <person name="Gehrich-Schroeter G."/>
            <person name="Brambilla E."/>
            <person name="Klenk H.-P."/>
            <person name="Eisen J.A."/>
        </authorList>
    </citation>
    <scope>NUCLEOTIDE SEQUENCE [LARGE SCALE GENOMIC DNA]</scope>
    <source>
        <strain evidence="3">DSM 21211 / LMG 22137 / NRRL B-23946 / LB-34</strain>
    </source>
</reference>
<accession>E8U8L0</accession>
<dbReference type="EMBL" id="CP002454">
    <property type="protein sequence ID" value="ADV67399.1"/>
    <property type="molecule type" value="Genomic_DNA"/>
</dbReference>
<dbReference type="STRING" id="709986.Deima_1750"/>
<dbReference type="RefSeq" id="WP_013556904.1">
    <property type="nucleotide sequence ID" value="NC_014958.1"/>
</dbReference>
<feature type="transmembrane region" description="Helical" evidence="1">
    <location>
        <begin position="121"/>
        <end position="144"/>
    </location>
</feature>
<feature type="transmembrane region" description="Helical" evidence="1">
    <location>
        <begin position="97"/>
        <end position="114"/>
    </location>
</feature>
<proteinExistence type="predicted"/>
<dbReference type="KEGG" id="dmr:Deima_1750"/>
<feature type="transmembrane region" description="Helical" evidence="1">
    <location>
        <begin position="23"/>
        <end position="46"/>
    </location>
</feature>
<keyword evidence="1" id="KW-0812">Transmembrane</keyword>
<gene>
    <name evidence="2" type="ordered locus">Deima_1750</name>
</gene>
<dbReference type="OrthoDB" id="68504at2"/>
<dbReference type="HOGENOM" id="CLU_1501147_0_0_0"/>
<evidence type="ECO:0000313" key="3">
    <source>
        <dbReference type="Proteomes" id="UP000008635"/>
    </source>
</evidence>
<evidence type="ECO:0000313" key="2">
    <source>
        <dbReference type="EMBL" id="ADV67399.1"/>
    </source>
</evidence>
<feature type="transmembrane region" description="Helical" evidence="1">
    <location>
        <begin position="156"/>
        <end position="173"/>
    </location>
</feature>
<reference evidence="2 3" key="1">
    <citation type="journal article" date="2011" name="Stand. Genomic Sci.">
        <title>Complete genome sequence of Deinococcus maricopensis type strain (LB-34).</title>
        <authorList>
            <person name="Pukall R."/>
            <person name="Zeytun A."/>
            <person name="Lucas S."/>
            <person name="Lapidus A."/>
            <person name="Hammon N."/>
            <person name="Deshpande S."/>
            <person name="Nolan M."/>
            <person name="Cheng J.F."/>
            <person name="Pitluck S."/>
            <person name="Liolios K."/>
            <person name="Pagani I."/>
            <person name="Mikhailova N."/>
            <person name="Ivanova N."/>
            <person name="Mavromatis K."/>
            <person name="Pati A."/>
            <person name="Tapia R."/>
            <person name="Han C."/>
            <person name="Goodwin L."/>
            <person name="Chen A."/>
            <person name="Palaniappan K."/>
            <person name="Land M."/>
            <person name="Hauser L."/>
            <person name="Chang Y.J."/>
            <person name="Jeffries C.D."/>
            <person name="Brambilla E.M."/>
            <person name="Rohde M."/>
            <person name="Goker M."/>
            <person name="Detter J.C."/>
            <person name="Woyke T."/>
            <person name="Bristow J."/>
            <person name="Eisen J.A."/>
            <person name="Markowitz V."/>
            <person name="Hugenholtz P."/>
            <person name="Kyrpides N.C."/>
            <person name="Klenk H.P."/>
        </authorList>
    </citation>
    <scope>NUCLEOTIDE SEQUENCE [LARGE SCALE GENOMIC DNA]</scope>
    <source>
        <strain evidence="3">DSM 21211 / LMG 22137 / NRRL B-23946 / LB-34</strain>
    </source>
</reference>
<keyword evidence="1" id="KW-1133">Transmembrane helix</keyword>
<evidence type="ECO:0000256" key="1">
    <source>
        <dbReference type="SAM" id="Phobius"/>
    </source>
</evidence>
<dbReference type="AlphaFoldDB" id="E8U8L0"/>
<dbReference type="Proteomes" id="UP000008635">
    <property type="component" value="Chromosome"/>
</dbReference>
<protein>
    <submittedName>
        <fullName evidence="2">Uncharacterized protein</fullName>
    </submittedName>
</protein>
<keyword evidence="3" id="KW-1185">Reference proteome</keyword>
<feature type="transmembrane region" description="Helical" evidence="1">
    <location>
        <begin position="53"/>
        <end position="77"/>
    </location>
</feature>
<organism evidence="2 3">
    <name type="scientific">Deinococcus maricopensis (strain DSM 21211 / LMG 22137 / NRRL B-23946 / LB-34)</name>
    <dbReference type="NCBI Taxonomy" id="709986"/>
    <lineage>
        <taxon>Bacteria</taxon>
        <taxon>Thermotogati</taxon>
        <taxon>Deinococcota</taxon>
        <taxon>Deinococci</taxon>
        <taxon>Deinococcales</taxon>
        <taxon>Deinococcaceae</taxon>
        <taxon>Deinococcus</taxon>
    </lineage>
</organism>
<name>E8U8L0_DEIML</name>
<keyword evidence="1" id="KW-0472">Membrane</keyword>
<sequence length="182" mass="18911" precursor="true">MTAPAPSPTPSRPAPLPPTTRGLLVWALGLGALAVTFFVLVSPLAWPLKIATWVALAYIADEVSGWFGYTAAALGVLPYLCGPEGLITFGAAPIPQWNVLFPLVFTALLAAFLVKHSGGALVLPVSLVVFAAPFLLAAKIAPLLDATVTLPTNRTLLMHACGAAVFGTILSFARRAVAAARR</sequence>